<dbReference type="PANTHER" id="PTHR21087">
    <property type="entry name" value="SHIKIMATE KINASE"/>
    <property type="match status" value="1"/>
</dbReference>
<dbReference type="InterPro" id="IPR000623">
    <property type="entry name" value="Shikimate_kinase/TSH1"/>
</dbReference>
<comment type="caution">
    <text evidence="13">The sequence shown here is derived from an EMBL/GenBank/DDBJ whole genome shotgun (WGS) entry which is preliminary data.</text>
</comment>
<dbReference type="AlphaFoldDB" id="A0A1V3NCF1"/>
<keyword evidence="14" id="KW-1185">Reference proteome</keyword>
<keyword evidence="7 11" id="KW-0418">Kinase</keyword>
<dbReference type="STRING" id="108003.B1C78_14225"/>
<dbReference type="RefSeq" id="WP_077279824.1">
    <property type="nucleotide sequence ID" value="NZ_MVBK01000097.1"/>
</dbReference>
<evidence type="ECO:0000256" key="5">
    <source>
        <dbReference type="ARBA" id="ARBA00022679"/>
    </source>
</evidence>
<feature type="binding site" evidence="11">
    <location>
        <position position="82"/>
    </location>
    <ligand>
        <name>substrate</name>
    </ligand>
</feature>
<keyword evidence="11" id="KW-0479">Metal-binding</keyword>
<keyword evidence="11" id="KW-0963">Cytoplasm</keyword>
<evidence type="ECO:0000256" key="1">
    <source>
        <dbReference type="ARBA" id="ARBA00004842"/>
    </source>
</evidence>
<feature type="binding site" evidence="11">
    <location>
        <position position="18"/>
    </location>
    <ligand>
        <name>Mg(2+)</name>
        <dbReference type="ChEBI" id="CHEBI:18420"/>
    </ligand>
</feature>
<dbReference type="InterPro" id="IPR027417">
    <property type="entry name" value="P-loop_NTPase"/>
</dbReference>
<dbReference type="GO" id="GO:0009073">
    <property type="term" value="P:aromatic amino acid family biosynthetic process"/>
    <property type="evidence" value="ECO:0007669"/>
    <property type="project" value="UniProtKB-KW"/>
</dbReference>
<evidence type="ECO:0000256" key="3">
    <source>
        <dbReference type="ARBA" id="ARBA00012154"/>
    </source>
</evidence>
<dbReference type="PRINTS" id="PR01100">
    <property type="entry name" value="SHIKIMTKNASE"/>
</dbReference>
<evidence type="ECO:0000256" key="2">
    <source>
        <dbReference type="ARBA" id="ARBA00006997"/>
    </source>
</evidence>
<dbReference type="GO" id="GO:0004765">
    <property type="term" value="F:shikimate kinase activity"/>
    <property type="evidence" value="ECO:0007669"/>
    <property type="project" value="UniProtKB-UniRule"/>
</dbReference>
<comment type="function">
    <text evidence="11">Catalyzes the specific phosphorylation of the 3-hydroxyl group of shikimic acid using ATP as a cosubstrate.</text>
</comment>
<feature type="binding site" evidence="11">
    <location>
        <position position="60"/>
    </location>
    <ligand>
        <name>substrate</name>
    </ligand>
</feature>
<dbReference type="GO" id="GO:0000287">
    <property type="term" value="F:magnesium ion binding"/>
    <property type="evidence" value="ECO:0007669"/>
    <property type="project" value="UniProtKB-UniRule"/>
</dbReference>
<evidence type="ECO:0000256" key="4">
    <source>
        <dbReference type="ARBA" id="ARBA00022605"/>
    </source>
</evidence>
<comment type="pathway">
    <text evidence="1 11">Metabolic intermediate biosynthesis; chorismate biosynthesis; chorismate from D-erythrose 4-phosphate and phosphoenolpyruvate: step 5/7.</text>
</comment>
<dbReference type="SUPFAM" id="SSF52540">
    <property type="entry name" value="P-loop containing nucleoside triphosphate hydrolases"/>
    <property type="match status" value="1"/>
</dbReference>
<dbReference type="GO" id="GO:0009423">
    <property type="term" value="P:chorismate biosynthetic process"/>
    <property type="evidence" value="ECO:0007669"/>
    <property type="project" value="UniProtKB-UniRule"/>
</dbReference>
<gene>
    <name evidence="11" type="primary">aroK</name>
    <name evidence="13" type="ORF">B1C78_14225</name>
</gene>
<organism evidence="13 14">
    <name type="scientific">Thioalkalivibrio denitrificans</name>
    <dbReference type="NCBI Taxonomy" id="108003"/>
    <lineage>
        <taxon>Bacteria</taxon>
        <taxon>Pseudomonadati</taxon>
        <taxon>Pseudomonadota</taxon>
        <taxon>Gammaproteobacteria</taxon>
        <taxon>Chromatiales</taxon>
        <taxon>Ectothiorhodospiraceae</taxon>
        <taxon>Thioalkalivibrio</taxon>
    </lineage>
</organism>
<keyword evidence="6 11" id="KW-0547">Nucleotide-binding</keyword>
<dbReference type="GO" id="GO:0005829">
    <property type="term" value="C:cytosol"/>
    <property type="evidence" value="ECO:0007669"/>
    <property type="project" value="TreeGrafter"/>
</dbReference>
<dbReference type="EMBL" id="MVBK01000097">
    <property type="protein sequence ID" value="OOG22721.1"/>
    <property type="molecule type" value="Genomic_DNA"/>
</dbReference>
<keyword evidence="11" id="KW-0460">Magnesium</keyword>
<dbReference type="PANTHER" id="PTHR21087:SF16">
    <property type="entry name" value="SHIKIMATE KINASE 1, CHLOROPLASTIC"/>
    <property type="match status" value="1"/>
</dbReference>
<evidence type="ECO:0000256" key="7">
    <source>
        <dbReference type="ARBA" id="ARBA00022777"/>
    </source>
</evidence>
<dbReference type="GO" id="GO:0008652">
    <property type="term" value="P:amino acid biosynthetic process"/>
    <property type="evidence" value="ECO:0007669"/>
    <property type="project" value="UniProtKB-KW"/>
</dbReference>
<comment type="subcellular location">
    <subcellularLocation>
        <location evidence="11">Cytoplasm</location>
    </subcellularLocation>
</comment>
<comment type="cofactor">
    <cofactor evidence="11">
        <name>Mg(2+)</name>
        <dbReference type="ChEBI" id="CHEBI:18420"/>
    </cofactor>
    <text evidence="11">Binds 1 Mg(2+) ion per subunit.</text>
</comment>
<evidence type="ECO:0000313" key="13">
    <source>
        <dbReference type="EMBL" id="OOG22721.1"/>
    </source>
</evidence>
<comment type="catalytic activity">
    <reaction evidence="10 11">
        <text>shikimate + ATP = 3-phosphoshikimate + ADP + H(+)</text>
        <dbReference type="Rhea" id="RHEA:13121"/>
        <dbReference type="ChEBI" id="CHEBI:15378"/>
        <dbReference type="ChEBI" id="CHEBI:30616"/>
        <dbReference type="ChEBI" id="CHEBI:36208"/>
        <dbReference type="ChEBI" id="CHEBI:145989"/>
        <dbReference type="ChEBI" id="CHEBI:456216"/>
        <dbReference type="EC" id="2.7.1.71"/>
    </reaction>
</comment>
<dbReference type="UniPathway" id="UPA00053">
    <property type="reaction ID" value="UER00088"/>
</dbReference>
<evidence type="ECO:0000313" key="14">
    <source>
        <dbReference type="Proteomes" id="UP000189462"/>
    </source>
</evidence>
<feature type="binding site" evidence="11">
    <location>
        <position position="120"/>
    </location>
    <ligand>
        <name>ATP</name>
        <dbReference type="ChEBI" id="CHEBI:30616"/>
    </ligand>
</feature>
<protein>
    <recommendedName>
        <fullName evidence="3 11">Shikimate kinase</fullName>
        <shortName evidence="11">SK</shortName>
        <ecNumber evidence="3 11">2.7.1.71</ecNumber>
    </recommendedName>
</protein>
<dbReference type="NCBIfam" id="NF003456">
    <property type="entry name" value="PRK05057.1"/>
    <property type="match status" value="1"/>
</dbReference>
<name>A0A1V3NCF1_9GAMM</name>
<comment type="subunit">
    <text evidence="11">Monomer.</text>
</comment>
<dbReference type="CDD" id="cd00464">
    <property type="entry name" value="SK"/>
    <property type="match status" value="1"/>
</dbReference>
<evidence type="ECO:0000256" key="8">
    <source>
        <dbReference type="ARBA" id="ARBA00022840"/>
    </source>
</evidence>
<feature type="region of interest" description="Disordered" evidence="12">
    <location>
        <begin position="170"/>
        <end position="194"/>
    </location>
</feature>
<evidence type="ECO:0000256" key="9">
    <source>
        <dbReference type="ARBA" id="ARBA00023141"/>
    </source>
</evidence>
<reference evidence="13 14" key="1">
    <citation type="submission" date="2017-02" db="EMBL/GenBank/DDBJ databases">
        <title>Genomic diversity within the haloalkaliphilic genus Thioalkalivibrio.</title>
        <authorList>
            <person name="Ahn A.-C."/>
            <person name="Meier-Kolthoff J."/>
            <person name="Overmars L."/>
            <person name="Richter M."/>
            <person name="Woyke T."/>
            <person name="Sorokin D.Y."/>
            <person name="Muyzer G."/>
        </authorList>
    </citation>
    <scope>NUCLEOTIDE SEQUENCE [LARGE SCALE GENOMIC DNA]</scope>
    <source>
        <strain evidence="13 14">ALJD</strain>
    </source>
</reference>
<dbReference type="GO" id="GO:0005524">
    <property type="term" value="F:ATP binding"/>
    <property type="evidence" value="ECO:0007669"/>
    <property type="project" value="UniProtKB-UniRule"/>
</dbReference>
<sequence>MNKRTNIILVGPMGAGKSTIGRQLAARLHMPFFDSDREIEKRTGVDIPTIFEFEGEEGFRNRESAMLEDLCAQRGIVLATGGGAVMREANRELLRRCGKVVYLRTAIQTQLRRTARDRNRPLLQTEDPKARLEELMRIRDPLYREIADLIVDTDRDSVRKAVQAVVRHFRQPKKGGMDRMNRISRDEQDKRDSE</sequence>
<keyword evidence="8 11" id="KW-0067">ATP-binding</keyword>
<dbReference type="HAMAP" id="MF_00109">
    <property type="entry name" value="Shikimate_kinase"/>
    <property type="match status" value="1"/>
</dbReference>
<dbReference type="Pfam" id="PF01202">
    <property type="entry name" value="SKI"/>
    <property type="match status" value="1"/>
</dbReference>
<evidence type="ECO:0000256" key="12">
    <source>
        <dbReference type="SAM" id="MobiDB-lite"/>
    </source>
</evidence>
<comment type="caution">
    <text evidence="11">Lacks conserved residue(s) required for the propagation of feature annotation.</text>
</comment>
<evidence type="ECO:0000256" key="6">
    <source>
        <dbReference type="ARBA" id="ARBA00022741"/>
    </source>
</evidence>
<feature type="binding site" evidence="11">
    <location>
        <begin position="14"/>
        <end position="19"/>
    </location>
    <ligand>
        <name>ATP</name>
        <dbReference type="ChEBI" id="CHEBI:30616"/>
    </ligand>
</feature>
<evidence type="ECO:0000256" key="11">
    <source>
        <dbReference type="HAMAP-Rule" id="MF_00109"/>
    </source>
</evidence>
<dbReference type="PROSITE" id="PS01128">
    <property type="entry name" value="SHIKIMATE_KINASE"/>
    <property type="match status" value="1"/>
</dbReference>
<comment type="similarity">
    <text evidence="2 11">Belongs to the shikimate kinase family.</text>
</comment>
<dbReference type="Proteomes" id="UP000189462">
    <property type="component" value="Unassembled WGS sequence"/>
</dbReference>
<dbReference type="Gene3D" id="3.40.50.300">
    <property type="entry name" value="P-loop containing nucleotide triphosphate hydrolases"/>
    <property type="match status" value="1"/>
</dbReference>
<feature type="compositionally biased region" description="Basic and acidic residues" evidence="12">
    <location>
        <begin position="175"/>
        <end position="194"/>
    </location>
</feature>
<keyword evidence="4 11" id="KW-0028">Amino-acid biosynthesis</keyword>
<proteinExistence type="inferred from homology"/>
<keyword evidence="9 11" id="KW-0057">Aromatic amino acid biosynthesis</keyword>
<keyword evidence="5 11" id="KW-0808">Transferase</keyword>
<accession>A0A1V3NCF1</accession>
<dbReference type="OrthoDB" id="9800332at2"/>
<feature type="binding site" evidence="11">
    <location>
        <position position="139"/>
    </location>
    <ligand>
        <name>substrate</name>
    </ligand>
</feature>
<dbReference type="InterPro" id="IPR031322">
    <property type="entry name" value="Shikimate/glucono_kinase"/>
</dbReference>
<dbReference type="InterPro" id="IPR023000">
    <property type="entry name" value="Shikimate_kinase_CS"/>
</dbReference>
<feature type="binding site" evidence="11">
    <location>
        <position position="36"/>
    </location>
    <ligand>
        <name>substrate</name>
    </ligand>
</feature>
<dbReference type="EC" id="2.7.1.71" evidence="3 11"/>
<evidence type="ECO:0000256" key="10">
    <source>
        <dbReference type="ARBA" id="ARBA00048567"/>
    </source>
</evidence>